<evidence type="ECO:0008006" key="4">
    <source>
        <dbReference type="Google" id="ProtNLM"/>
    </source>
</evidence>
<feature type="region of interest" description="Disordered" evidence="1">
    <location>
        <begin position="1"/>
        <end position="25"/>
    </location>
</feature>
<keyword evidence="3" id="KW-1185">Reference proteome</keyword>
<dbReference type="RefSeq" id="WP_353401879.1">
    <property type="nucleotide sequence ID" value="NZ_BAABWU010000017.1"/>
</dbReference>
<name>A0ABQ0AQ99_9RHOB</name>
<dbReference type="Proteomes" id="UP001441944">
    <property type="component" value="Unassembled WGS sequence"/>
</dbReference>
<reference evidence="2 3" key="1">
    <citation type="submission" date="2024-04" db="EMBL/GenBank/DDBJ databases">
        <title>Draft genome sequence of Pseudophaeobacter arcticus NBRC 116598.</title>
        <authorList>
            <person name="Miyakawa T."/>
            <person name="Kusuya Y."/>
            <person name="Miura T."/>
        </authorList>
    </citation>
    <scope>NUCLEOTIDE SEQUENCE [LARGE SCALE GENOMIC DNA]</scope>
    <source>
        <strain evidence="2 3">SU-CL00105</strain>
    </source>
</reference>
<evidence type="ECO:0000313" key="3">
    <source>
        <dbReference type="Proteomes" id="UP001441944"/>
    </source>
</evidence>
<evidence type="ECO:0000313" key="2">
    <source>
        <dbReference type="EMBL" id="GAA6198046.1"/>
    </source>
</evidence>
<dbReference type="Gene3D" id="3.40.50.300">
    <property type="entry name" value="P-loop containing nucleotide triphosphate hydrolases"/>
    <property type="match status" value="1"/>
</dbReference>
<accession>A0ABQ0AQ99</accession>
<evidence type="ECO:0000256" key="1">
    <source>
        <dbReference type="SAM" id="MobiDB-lite"/>
    </source>
</evidence>
<gene>
    <name evidence="2" type="ORF">NBRC116598_34910</name>
</gene>
<dbReference type="SUPFAM" id="SSF52540">
    <property type="entry name" value="P-loop containing nucleoside triphosphate hydrolases"/>
    <property type="match status" value="1"/>
</dbReference>
<comment type="caution">
    <text evidence="2">The sequence shown here is derived from an EMBL/GenBank/DDBJ whole genome shotgun (WGS) entry which is preliminary data.</text>
</comment>
<proteinExistence type="predicted"/>
<dbReference type="InterPro" id="IPR027417">
    <property type="entry name" value="P-loop_NTPase"/>
</dbReference>
<organism evidence="2 3">
    <name type="scientific">Pseudophaeobacter arcticus</name>
    <dbReference type="NCBI Taxonomy" id="385492"/>
    <lineage>
        <taxon>Bacteria</taxon>
        <taxon>Pseudomonadati</taxon>
        <taxon>Pseudomonadota</taxon>
        <taxon>Alphaproteobacteria</taxon>
        <taxon>Rhodobacterales</taxon>
        <taxon>Paracoccaceae</taxon>
        <taxon>Pseudophaeobacter</taxon>
    </lineage>
</organism>
<dbReference type="EMBL" id="BAABWU010000017">
    <property type="protein sequence ID" value="GAA6198046.1"/>
    <property type="molecule type" value="Genomic_DNA"/>
</dbReference>
<sequence length="407" mass="45361">MKLFKKALRKPATSMPLQTTEAAPLPKTVTPQQAAPVTLAKDTPLRVILFIGHHKVGSTSLQDYLSRNAVALSGAGILYPYVDFEGLAHFTARANGHDPSPESLPINVREPHNALAFRMLAAEQGGTVPAYHRRLPALPQMFNAMKQQIRFSQPHTVILAAEVFANFNAVSPKLIQNLATQFPNADFTLVATLRRIDEYIASWQGQRLKFGHKLEPLRETGLDSYLKGIHFNYRLMVEGWIKALPEANVILRDYAQVRAAGGSVVDFITQTGLDLPEGLAPERRENDSFHRAVYEIARQGNQQLPAAKAGVLRRCLREKTAELQLPSSHDIELFGAKNRARMLEKFRPIDRYLGEVMGRSEFFADLEQVPDCAPLAELDAYQKALAQICATPKWCDDQGVTEFLAQL</sequence>
<protein>
    <recommendedName>
        <fullName evidence="4">Sulfotransferase family protein</fullName>
    </recommendedName>
</protein>